<organism evidence="1 2">
    <name type="scientific">Paracoccus tibetensis</name>
    <dbReference type="NCBI Taxonomy" id="336292"/>
    <lineage>
        <taxon>Bacteria</taxon>
        <taxon>Pseudomonadati</taxon>
        <taxon>Pseudomonadota</taxon>
        <taxon>Alphaproteobacteria</taxon>
        <taxon>Rhodobacterales</taxon>
        <taxon>Paracoccaceae</taxon>
        <taxon>Paracoccus</taxon>
    </lineage>
</organism>
<protein>
    <submittedName>
        <fullName evidence="1">Uncharacterized protein</fullName>
    </submittedName>
</protein>
<keyword evidence="2" id="KW-1185">Reference proteome</keyword>
<evidence type="ECO:0000313" key="2">
    <source>
        <dbReference type="Proteomes" id="UP000199502"/>
    </source>
</evidence>
<name>A0A1G5EVE8_9RHOB</name>
<evidence type="ECO:0000313" key="1">
    <source>
        <dbReference type="EMBL" id="SCY30932.1"/>
    </source>
</evidence>
<dbReference type="EMBL" id="FMVT01000003">
    <property type="protein sequence ID" value="SCY30932.1"/>
    <property type="molecule type" value="Genomic_DNA"/>
</dbReference>
<reference evidence="1 2" key="1">
    <citation type="submission" date="2016-10" db="EMBL/GenBank/DDBJ databases">
        <authorList>
            <person name="de Groot N.N."/>
        </authorList>
    </citation>
    <scope>NUCLEOTIDE SEQUENCE [LARGE SCALE GENOMIC DNA]</scope>
    <source>
        <strain evidence="1 2">CGMCC 1.8925</strain>
    </source>
</reference>
<accession>A0A1G5EVE8</accession>
<proteinExistence type="predicted"/>
<dbReference type="Proteomes" id="UP000199502">
    <property type="component" value="Unassembled WGS sequence"/>
</dbReference>
<sequence>MLIRLTGHHQLGSGDFLL</sequence>
<gene>
    <name evidence="1" type="ORF">SAMN05660710_01249</name>
</gene>
<dbReference type="AlphaFoldDB" id="A0A1G5EVE8"/>